<feature type="region of interest" description="Disordered" evidence="4">
    <location>
        <begin position="384"/>
        <end position="459"/>
    </location>
</feature>
<dbReference type="GO" id="GO:0099044">
    <property type="term" value="P:vesicle tethering to endoplasmic reticulum"/>
    <property type="evidence" value="ECO:0007669"/>
    <property type="project" value="TreeGrafter"/>
</dbReference>
<feature type="transmembrane region" description="Helical" evidence="5">
    <location>
        <begin position="117"/>
        <end position="138"/>
    </location>
</feature>
<keyword evidence="2 5" id="KW-0812">Transmembrane</keyword>
<feature type="compositionally biased region" description="Low complexity" evidence="4">
    <location>
        <begin position="402"/>
        <end position="420"/>
    </location>
</feature>
<dbReference type="PRINTS" id="PR00978">
    <property type="entry name" value="STARPROTEIN"/>
</dbReference>
<evidence type="ECO:0000256" key="1">
    <source>
        <dbReference type="ARBA" id="ARBA00004141"/>
    </source>
</evidence>
<accession>A0A0K8UUC4</accession>
<feature type="transmembrane region" description="Helical" evidence="5">
    <location>
        <begin position="145"/>
        <end position="168"/>
    </location>
</feature>
<dbReference type="PROSITE" id="PS50848">
    <property type="entry name" value="START"/>
    <property type="match status" value="1"/>
</dbReference>
<sequence length="634" mass="71252">MSVSDADEIRSAAELLITSSRHPMAYRSTMSGPMSPNYDMFNLFTARTHSINLITEEFLGGYMQDGRMSVVRRFFCLFVLFDLFFVSLLWLICIMINGDNIFQAFQKQIVHYTFGTSLFDVVGAAILRFVVLTFFYALMYINHWIIIALSTSGSCLFLISKVFVYDWVDSRQQVFEVILIITSFVLAWGEAWFLDCRVIPQERHARSYFSSITTPEQRSPMMAPFLASQPGRNVPESIFYSPLETVHNSDDEDEQDEEYHQMALDCVHRAYELFESPDWKVEKVTSKGDTIRSTQREKLGKIYRLTGRIKYPAKALLEELFYRIESVPKWNPTLLESKIVHKINSYTDITYQASVGGGGGIVKSRDFINLRCWRLFRNGKMCEESDNDDDVDSGSDTAGPASVSTVSDDDSVTTTQPSSVESNRAKFSSSSSVKGIRESAGVDEENRSGSATGASGGPAFKTLSKSLGAKDFSTIVRIDPDEPPPFEEDTFEDAHDNVDDLTRLVQKEARAEMQTAQQETADTGDGAAVSGAMGAKGSKNKVYLSAAISIDYAPVPPTTKYVRGDNIVAGFALHEIAGKSDACIFDWILCLDLKGFIPRYVLDTAYTTFMNDYMKYLRKYVVELRTKRKLTSRK</sequence>
<dbReference type="PANTHER" id="PTHR46121">
    <property type="entry name" value="STEROIDOGENIC ACUTE REGULATORY PROTEIN-LIKE"/>
    <property type="match status" value="1"/>
</dbReference>
<keyword evidence="3 5" id="KW-0472">Membrane</keyword>
<dbReference type="GO" id="GO:0140284">
    <property type="term" value="C:endoplasmic reticulum-endosome membrane contact site"/>
    <property type="evidence" value="ECO:0007669"/>
    <property type="project" value="TreeGrafter"/>
</dbReference>
<feature type="transmembrane region" description="Helical" evidence="5">
    <location>
        <begin position="74"/>
        <end position="97"/>
    </location>
</feature>
<dbReference type="AlphaFoldDB" id="A0A0K8UUC4"/>
<dbReference type="SUPFAM" id="SSF55961">
    <property type="entry name" value="Bet v1-like"/>
    <property type="match status" value="2"/>
</dbReference>
<dbReference type="PROSITE" id="PS51439">
    <property type="entry name" value="MENTAL"/>
    <property type="match status" value="1"/>
</dbReference>
<dbReference type="GO" id="GO:0005789">
    <property type="term" value="C:endoplasmic reticulum membrane"/>
    <property type="evidence" value="ECO:0007669"/>
    <property type="project" value="TreeGrafter"/>
</dbReference>
<dbReference type="PANTHER" id="PTHR46121:SF4">
    <property type="entry name" value="STEROIDOGENIC ACUTE REGULATORY PROTEIN-LIKE"/>
    <property type="match status" value="1"/>
</dbReference>
<reference evidence="8" key="1">
    <citation type="submission" date="2015-06" db="EMBL/GenBank/DDBJ databases">
        <authorList>
            <person name="Hoefler B.C."/>
            <person name="Straight P.D."/>
        </authorList>
    </citation>
    <scope>NUCLEOTIDE SEQUENCE</scope>
</reference>
<comment type="subcellular location">
    <subcellularLocation>
        <location evidence="1">Membrane</location>
        <topology evidence="1">Multi-pass membrane protein</topology>
    </subcellularLocation>
</comment>
<evidence type="ECO:0000313" key="8">
    <source>
        <dbReference type="EMBL" id="JAI30128.1"/>
    </source>
</evidence>
<dbReference type="InterPro" id="IPR023393">
    <property type="entry name" value="START-like_dom_sf"/>
</dbReference>
<evidence type="ECO:0000313" key="9">
    <source>
        <dbReference type="EMBL" id="JAI34670.1"/>
    </source>
</evidence>
<feature type="domain" description="MENTAL" evidence="7">
    <location>
        <begin position="68"/>
        <end position="242"/>
    </location>
</feature>
<dbReference type="Pfam" id="PF01852">
    <property type="entry name" value="START"/>
    <property type="match status" value="2"/>
</dbReference>
<dbReference type="EMBL" id="GDHF01017644">
    <property type="protein sequence ID" value="JAI34670.1"/>
    <property type="molecule type" value="Transcribed_RNA"/>
</dbReference>
<name>A0A0K8UUC4_BACLA</name>
<evidence type="ECO:0000256" key="4">
    <source>
        <dbReference type="SAM" id="MobiDB-lite"/>
    </source>
</evidence>
<dbReference type="GO" id="GO:0008289">
    <property type="term" value="F:lipid binding"/>
    <property type="evidence" value="ECO:0007669"/>
    <property type="project" value="InterPro"/>
</dbReference>
<dbReference type="GO" id="GO:0005765">
    <property type="term" value="C:lysosomal membrane"/>
    <property type="evidence" value="ECO:0007669"/>
    <property type="project" value="TreeGrafter"/>
</dbReference>
<evidence type="ECO:0000259" key="6">
    <source>
        <dbReference type="PROSITE" id="PS50848"/>
    </source>
</evidence>
<feature type="compositionally biased region" description="Low complexity" evidence="4">
    <location>
        <begin position="448"/>
        <end position="459"/>
    </location>
</feature>
<feature type="domain" description="START" evidence="6">
    <location>
        <begin position="275"/>
        <end position="626"/>
    </location>
</feature>
<evidence type="ECO:0000256" key="2">
    <source>
        <dbReference type="ARBA" id="ARBA00022692"/>
    </source>
</evidence>
<gene>
    <name evidence="8" type="primary">stard3_0</name>
    <name evidence="9" type="synonym">stard3_8</name>
    <name evidence="9" type="ORF">c1_g1_i11</name>
    <name evidence="8" type="ORF">c1_g1_i8</name>
</gene>
<keyword evidence="5" id="KW-1133">Transmembrane helix</keyword>
<evidence type="ECO:0000259" key="7">
    <source>
        <dbReference type="PROSITE" id="PS51439"/>
    </source>
</evidence>
<protein>
    <submittedName>
        <fullName evidence="8">StAR-related lipid transfer protein 3</fullName>
    </submittedName>
</protein>
<proteinExistence type="predicted"/>
<evidence type="ECO:0000256" key="5">
    <source>
        <dbReference type="SAM" id="Phobius"/>
    </source>
</evidence>
<feature type="transmembrane region" description="Helical" evidence="5">
    <location>
        <begin position="174"/>
        <end position="194"/>
    </location>
</feature>
<dbReference type="GO" id="GO:0031902">
    <property type="term" value="C:late endosome membrane"/>
    <property type="evidence" value="ECO:0007669"/>
    <property type="project" value="TreeGrafter"/>
</dbReference>
<dbReference type="InterPro" id="IPR019498">
    <property type="entry name" value="MENTAL"/>
</dbReference>
<feature type="compositionally biased region" description="Acidic residues" evidence="4">
    <location>
        <begin position="384"/>
        <end position="393"/>
    </location>
</feature>
<dbReference type="Gene3D" id="3.30.530.20">
    <property type="match status" value="2"/>
</dbReference>
<evidence type="ECO:0000256" key="3">
    <source>
        <dbReference type="ARBA" id="ARBA00023136"/>
    </source>
</evidence>
<organism evidence="8">
    <name type="scientific">Bactrocera latifrons</name>
    <name type="common">Malaysian fruit fly</name>
    <name type="synonym">Chaetodacus latifrons</name>
    <dbReference type="NCBI Taxonomy" id="174628"/>
    <lineage>
        <taxon>Eukaryota</taxon>
        <taxon>Metazoa</taxon>
        <taxon>Ecdysozoa</taxon>
        <taxon>Arthropoda</taxon>
        <taxon>Hexapoda</taxon>
        <taxon>Insecta</taxon>
        <taxon>Pterygota</taxon>
        <taxon>Neoptera</taxon>
        <taxon>Endopterygota</taxon>
        <taxon>Diptera</taxon>
        <taxon>Brachycera</taxon>
        <taxon>Muscomorpha</taxon>
        <taxon>Tephritoidea</taxon>
        <taxon>Tephritidae</taxon>
        <taxon>Bactrocera</taxon>
        <taxon>Bactrocera</taxon>
    </lineage>
</organism>
<dbReference type="Pfam" id="PF10457">
    <property type="entry name" value="MENTAL"/>
    <property type="match status" value="1"/>
</dbReference>
<dbReference type="InterPro" id="IPR002913">
    <property type="entry name" value="START_lipid-bd_dom"/>
</dbReference>
<dbReference type="InterPro" id="IPR000799">
    <property type="entry name" value="StAR-like"/>
</dbReference>
<feature type="compositionally biased region" description="Polar residues" evidence="4">
    <location>
        <begin position="421"/>
        <end position="433"/>
    </location>
</feature>
<dbReference type="OrthoDB" id="74575at2759"/>
<dbReference type="EMBL" id="GDHF01022186">
    <property type="protein sequence ID" value="JAI30128.1"/>
    <property type="molecule type" value="Transcribed_RNA"/>
</dbReference>
<dbReference type="InterPro" id="IPR051869">
    <property type="entry name" value="STARD3"/>
</dbReference>